<dbReference type="PANTHER" id="PTHR11475">
    <property type="entry name" value="OXIDASE/PEROXIDASE"/>
    <property type="match status" value="1"/>
</dbReference>
<reference evidence="17 18" key="1">
    <citation type="journal article" date="2010" name="Science">
        <title>Genomic comparison of the ants Camponotus floridanus and Harpegnathos saltator.</title>
        <authorList>
            <person name="Bonasio R."/>
            <person name="Zhang G."/>
            <person name="Ye C."/>
            <person name="Mutti N.S."/>
            <person name="Fang X."/>
            <person name="Qin N."/>
            <person name="Donahue G."/>
            <person name="Yang P."/>
            <person name="Li Q."/>
            <person name="Li C."/>
            <person name="Zhang P."/>
            <person name="Huang Z."/>
            <person name="Berger S.L."/>
            <person name="Reinberg D."/>
            <person name="Wang J."/>
            <person name="Liebig J."/>
        </authorList>
    </citation>
    <scope>NUCLEOTIDE SEQUENCE [LARGE SCALE GENOMIC DNA]</scope>
    <source>
        <strain evidence="17 18">R22 G/1</strain>
    </source>
</reference>
<feature type="domain" description="PWI" evidence="14">
    <location>
        <begin position="10"/>
        <end position="70"/>
    </location>
</feature>
<keyword evidence="8" id="KW-0560">Oxidoreductase</keyword>
<evidence type="ECO:0000256" key="5">
    <source>
        <dbReference type="ARBA" id="ARBA00022559"/>
    </source>
</evidence>
<dbReference type="InParanoid" id="E2B9D0"/>
<dbReference type="PANTHER" id="PTHR11475:SF134">
    <property type="entry name" value="LD42267P"/>
    <property type="match status" value="1"/>
</dbReference>
<dbReference type="Proteomes" id="UP000008237">
    <property type="component" value="Unassembled WGS sequence"/>
</dbReference>
<dbReference type="PROSITE" id="PS50292">
    <property type="entry name" value="PEROXIDASE_3"/>
    <property type="match status" value="1"/>
</dbReference>
<name>E2B9D0_HARSA</name>
<sequence>MSYLTRKEIDEMKPQIEKAVHKFLGFSEPAIVTTAVNCITSGYDKRKTADKLSALLEEKKASKLTEKIFTIYDDTKAAQKNKKRAHAEDKDKEKDVKKSRFRDDDVKNDKPIETQYSEDKIRQMMANAQREIEERKRALKATNQEDISAKPLFKGRDTLPTVGSMYNQGLLSKTDSDKARKIAALQAQIRNKLNSGVLGNVNVPDKPTPLILDESGRTVDITGKEVQLTQVVPTLKANIRAKKREEFKAQLQESKGPEEIQDTYFFDNRIRVKSAVRGKRSLKFHEPGKFQQQAERMRMKAQLEKLQNEISQIARKTGISSATKLALIAPKNEALSEDVPNVEWWDSVILTGGYPNEDEPTTIKSSTITNLVEHPTQMRAPTDPLKPIYMPVFLTKKERKKLRRQNRREAWKEEQEKIRLGLEPPPEPKLRISNLMRVLGTEAVQDPTKIEAHVRQQMAKRLKAHEDANAARRLTADQRREKKARKLKEDTSLGVHVAVYRIRDLTNNNASKKFKVETNAKQLYLTGCVMLFRDCNVIVVEGGAKQLAKYKRLMMHRVKWEEDIVKDNDGNDVPNRCVLVWEGTSKQRHFGDVKTKLCPIEKMAREHFKKHQVEHYWDLAYSGAVLDNTDDIPIHRFLALTTLVGATTLPPRMLQDLGRRTNVSMERYSQAERAILNSRTHLNRGSPSWFLGASHEMTEGAQNLSRRALRIETMAVMLVEALNMSSKQASSVLPTVAAILCPDSPSFLRVMSDCKKTDVRFRTHTGRCNNALHPTWGAALESYVRFLPPEYEDGVSLPRTKLPSAREVSSKVHSGGLDLKHPYLMALTALFSQFLAHDLAHTPRMELPDGTRLKCCDVDYENFHPECFPIRAENPVGCMEYARSAPHPGNSLQGCKLGSRQQINQASSYLDLSPLYGSSEETARALRSGKGGLLNTQRKNLPMASPRYESCRSASKAFPCFLSGDTRVNENPGLTLMHVLFLREHNRVAGELERLNPHWDDERLYQEARRIVIAELQHITYNEFLPVILGESTLDKFNLRLTQRGYFRGYDSRVDATLANSAASAGLFFVAALTPKTLDLVDSRSALKSGERSLLSAFYAPQEFYEAGAIDRLIVGATAGHSRKPLPPGLNEILLERYFHDGKTNDVAVDYAAQIIQQGRDHGLPPYVRWRGFCDLPDLADFQDLKGTVTKDTVEKLRAVYKNVEDIDLVTGALSEAPIPDSVLGPTFLCLLGRTFRNIRLGDRYWYENGNTPGAFTIKQLEEIRKSTMAQILCRNGDRLQWMQPRAFILKDPFLNGMTNCTVYIAGSLNLTAWKERTEDPI</sequence>
<dbReference type="InterPro" id="IPR019791">
    <property type="entry name" value="Haem_peroxidase_animal"/>
</dbReference>
<dbReference type="FunFam" id="1.10.640.10:FF:000003">
    <property type="entry name" value="chorion peroxidase"/>
    <property type="match status" value="1"/>
</dbReference>
<dbReference type="CDD" id="cd09823">
    <property type="entry name" value="peroxinectin_like"/>
    <property type="match status" value="1"/>
</dbReference>
<feature type="compositionally biased region" description="Basic and acidic residues" evidence="13">
    <location>
        <begin position="465"/>
        <end position="480"/>
    </location>
</feature>
<dbReference type="InterPro" id="IPR037120">
    <property type="entry name" value="Haem_peroxidase_sf_animal"/>
</dbReference>
<dbReference type="Pfam" id="PF03098">
    <property type="entry name" value="An_peroxidase"/>
    <property type="match status" value="1"/>
</dbReference>
<feature type="domain" description="Small nuclear ribonucleoprotein Prp3 C-terminal" evidence="15">
    <location>
        <begin position="498"/>
        <end position="620"/>
    </location>
</feature>
<evidence type="ECO:0000313" key="17">
    <source>
        <dbReference type="EMBL" id="EFN87681.1"/>
    </source>
</evidence>
<protein>
    <recommendedName>
        <fullName evidence="2">U4/U6 small nuclear ribonucleoprotein Prp3</fullName>
    </recommendedName>
    <alternativeName>
        <fullName evidence="10">Pre-mRNA-splicing factor 3</fullName>
    </alternativeName>
</protein>
<feature type="coiled-coil region" evidence="12">
    <location>
        <begin position="289"/>
        <end position="316"/>
    </location>
</feature>
<comment type="function">
    <text evidence="11">Plays a role in pre-mRNA splicing as component of the U4/U6-U5 tri-snRNP complex that is involved in spliceosome assembly, and as component of the precatalytic spliceosome (spliceosome B complex).</text>
</comment>
<dbReference type="Gene3D" id="1.10.640.10">
    <property type="entry name" value="Haem peroxidase domain superfamily, animal type"/>
    <property type="match status" value="1"/>
</dbReference>
<evidence type="ECO:0000256" key="3">
    <source>
        <dbReference type="ARBA" id="ARBA00022525"/>
    </source>
</evidence>
<evidence type="ECO:0000256" key="13">
    <source>
        <dbReference type="SAM" id="MobiDB-lite"/>
    </source>
</evidence>
<keyword evidence="6" id="KW-0479">Metal-binding</keyword>
<gene>
    <name evidence="17" type="ORF">EAI_13509</name>
</gene>
<dbReference type="GO" id="GO:0020037">
    <property type="term" value="F:heme binding"/>
    <property type="evidence" value="ECO:0007669"/>
    <property type="project" value="InterPro"/>
</dbReference>
<dbReference type="SUPFAM" id="SSF48113">
    <property type="entry name" value="Heme-dependent peroxidases"/>
    <property type="match status" value="1"/>
</dbReference>
<dbReference type="GO" id="GO:1990904">
    <property type="term" value="C:ribonucleoprotein complex"/>
    <property type="evidence" value="ECO:0007669"/>
    <property type="project" value="UniProtKB-KW"/>
</dbReference>
<dbReference type="Gene3D" id="1.20.1390.10">
    <property type="entry name" value="PWI domain"/>
    <property type="match status" value="1"/>
</dbReference>
<feature type="compositionally biased region" description="Basic and acidic residues" evidence="13">
    <location>
        <begin position="86"/>
        <end position="114"/>
    </location>
</feature>
<evidence type="ECO:0000256" key="4">
    <source>
        <dbReference type="ARBA" id="ARBA00022553"/>
    </source>
</evidence>
<dbReference type="GO" id="GO:0006979">
    <property type="term" value="P:response to oxidative stress"/>
    <property type="evidence" value="ECO:0007669"/>
    <property type="project" value="InterPro"/>
</dbReference>
<keyword evidence="5" id="KW-0575">Peroxidase</keyword>
<dbReference type="EMBL" id="GL446499">
    <property type="protein sequence ID" value="EFN87681.1"/>
    <property type="molecule type" value="Genomic_DNA"/>
</dbReference>
<evidence type="ECO:0000256" key="1">
    <source>
        <dbReference type="ARBA" id="ARBA00004613"/>
    </source>
</evidence>
<keyword evidence="9" id="KW-0408">Iron</keyword>
<evidence type="ECO:0000259" key="16">
    <source>
        <dbReference type="Pfam" id="PF08572"/>
    </source>
</evidence>
<feature type="region of interest" description="Disordered" evidence="13">
    <location>
        <begin position="79"/>
        <end position="114"/>
    </location>
</feature>
<dbReference type="GO" id="GO:0022412">
    <property type="term" value="P:cellular process involved in reproduction in multicellular organism"/>
    <property type="evidence" value="ECO:0007669"/>
    <property type="project" value="UniProtKB-ARBA"/>
</dbReference>
<keyword evidence="18" id="KW-1185">Reference proteome</keyword>
<dbReference type="Pfam" id="PF08572">
    <property type="entry name" value="PRP3"/>
    <property type="match status" value="1"/>
</dbReference>
<evidence type="ECO:0000256" key="7">
    <source>
        <dbReference type="ARBA" id="ARBA00022729"/>
    </source>
</evidence>
<proteinExistence type="predicted"/>
<evidence type="ECO:0000256" key="12">
    <source>
        <dbReference type="SAM" id="Coils"/>
    </source>
</evidence>
<accession>E2B9D0</accession>
<dbReference type="InterPro" id="IPR010541">
    <property type="entry name" value="Prp3_C"/>
</dbReference>
<evidence type="ECO:0000256" key="2">
    <source>
        <dbReference type="ARBA" id="ARBA00016514"/>
    </source>
</evidence>
<keyword evidence="17" id="KW-0687">Ribonucleoprotein</keyword>
<dbReference type="GO" id="GO:0004601">
    <property type="term" value="F:peroxidase activity"/>
    <property type="evidence" value="ECO:0007669"/>
    <property type="project" value="UniProtKB-KW"/>
</dbReference>
<evidence type="ECO:0000313" key="18">
    <source>
        <dbReference type="Proteomes" id="UP000008237"/>
    </source>
</evidence>
<keyword evidence="7" id="KW-0732">Signal</keyword>
<feature type="coiled-coil region" evidence="12">
    <location>
        <begin position="118"/>
        <end position="145"/>
    </location>
</feature>
<evidence type="ECO:0000256" key="10">
    <source>
        <dbReference type="ARBA" id="ARBA00032955"/>
    </source>
</evidence>
<evidence type="ECO:0000259" key="14">
    <source>
        <dbReference type="Pfam" id="PF01480"/>
    </source>
</evidence>
<evidence type="ECO:0000256" key="11">
    <source>
        <dbReference type="ARBA" id="ARBA00035603"/>
    </source>
</evidence>
<keyword evidence="4" id="KW-0597">Phosphoprotein</keyword>
<dbReference type="InterPro" id="IPR010255">
    <property type="entry name" value="Haem_peroxidase_sf"/>
</dbReference>
<dbReference type="Pfam" id="PF06544">
    <property type="entry name" value="Prp3_C"/>
    <property type="match status" value="1"/>
</dbReference>
<dbReference type="InterPro" id="IPR002483">
    <property type="entry name" value="PWI_dom"/>
</dbReference>
<keyword evidence="6" id="KW-0349">Heme</keyword>
<keyword evidence="12" id="KW-0175">Coiled coil</keyword>
<dbReference type="Pfam" id="PF01480">
    <property type="entry name" value="PWI"/>
    <property type="match status" value="1"/>
</dbReference>
<feature type="region of interest" description="Disordered" evidence="13">
    <location>
        <begin position="465"/>
        <end position="488"/>
    </location>
</feature>
<organism evidence="18">
    <name type="scientific">Harpegnathos saltator</name>
    <name type="common">Jerdon's jumping ant</name>
    <dbReference type="NCBI Taxonomy" id="610380"/>
    <lineage>
        <taxon>Eukaryota</taxon>
        <taxon>Metazoa</taxon>
        <taxon>Ecdysozoa</taxon>
        <taxon>Arthropoda</taxon>
        <taxon>Hexapoda</taxon>
        <taxon>Insecta</taxon>
        <taxon>Pterygota</taxon>
        <taxon>Neoptera</taxon>
        <taxon>Endopterygota</taxon>
        <taxon>Hymenoptera</taxon>
        <taxon>Apocrita</taxon>
        <taxon>Aculeata</taxon>
        <taxon>Formicoidea</taxon>
        <taxon>Formicidae</taxon>
        <taxon>Ponerinae</taxon>
        <taxon>Ponerini</taxon>
        <taxon>Harpegnathos</taxon>
    </lineage>
</organism>
<evidence type="ECO:0000259" key="15">
    <source>
        <dbReference type="Pfam" id="PF06544"/>
    </source>
</evidence>
<dbReference type="PRINTS" id="PR00457">
    <property type="entry name" value="ANPEROXIDASE"/>
</dbReference>
<dbReference type="GO" id="GO:0005576">
    <property type="term" value="C:extracellular region"/>
    <property type="evidence" value="ECO:0007669"/>
    <property type="project" value="UniProtKB-SubCell"/>
</dbReference>
<dbReference type="CDD" id="cd24162">
    <property type="entry name" value="Prp3_C"/>
    <property type="match status" value="1"/>
</dbReference>
<dbReference type="InterPro" id="IPR013881">
    <property type="entry name" value="Pre-mRNA_splic_Prp3_dom"/>
</dbReference>
<dbReference type="OrthoDB" id="10264544at2759"/>
<comment type="subcellular location">
    <subcellularLocation>
        <location evidence="1">Secreted</location>
    </subcellularLocation>
</comment>
<keyword evidence="3" id="KW-0964">Secreted</keyword>
<evidence type="ECO:0000256" key="8">
    <source>
        <dbReference type="ARBA" id="ARBA00023002"/>
    </source>
</evidence>
<feature type="domain" description="Pre-mRNA-splicing factor 3" evidence="16">
    <location>
        <begin position="265"/>
        <end position="475"/>
    </location>
</feature>
<evidence type="ECO:0000256" key="9">
    <source>
        <dbReference type="ARBA" id="ARBA00023004"/>
    </source>
</evidence>
<evidence type="ECO:0000256" key="6">
    <source>
        <dbReference type="ARBA" id="ARBA00022617"/>
    </source>
</evidence>
<dbReference type="STRING" id="610380.E2B9D0"/>